<organism evidence="1 2">
    <name type="scientific">Sphaerisporangium siamense</name>
    <dbReference type="NCBI Taxonomy" id="795645"/>
    <lineage>
        <taxon>Bacteria</taxon>
        <taxon>Bacillati</taxon>
        <taxon>Actinomycetota</taxon>
        <taxon>Actinomycetes</taxon>
        <taxon>Streptosporangiales</taxon>
        <taxon>Streptosporangiaceae</taxon>
        <taxon>Sphaerisporangium</taxon>
    </lineage>
</organism>
<evidence type="ECO:0000313" key="1">
    <source>
        <dbReference type="EMBL" id="MBB4699273.1"/>
    </source>
</evidence>
<keyword evidence="2" id="KW-1185">Reference proteome</keyword>
<dbReference type="EMBL" id="JACHND010000001">
    <property type="protein sequence ID" value="MBB4699273.1"/>
    <property type="molecule type" value="Genomic_DNA"/>
</dbReference>
<reference evidence="1 2" key="1">
    <citation type="submission" date="2020-08" db="EMBL/GenBank/DDBJ databases">
        <title>Sequencing the genomes of 1000 actinobacteria strains.</title>
        <authorList>
            <person name="Klenk H.-P."/>
        </authorList>
    </citation>
    <scope>NUCLEOTIDE SEQUENCE [LARGE SCALE GENOMIC DNA]</scope>
    <source>
        <strain evidence="1 2">DSM 45784</strain>
    </source>
</reference>
<comment type="caution">
    <text evidence="1">The sequence shown here is derived from an EMBL/GenBank/DDBJ whole genome shotgun (WGS) entry which is preliminary data.</text>
</comment>
<evidence type="ECO:0000313" key="2">
    <source>
        <dbReference type="Proteomes" id="UP000542210"/>
    </source>
</evidence>
<name>A0A7W7D5D6_9ACTN</name>
<gene>
    <name evidence="1" type="ORF">BJ982_000817</name>
</gene>
<sequence length="60" mass="6777">MNAAAEHGLAEFEDLRQDEDGLLRATHIASRREACGENWEAIRLDALVIRISEALKRAWS</sequence>
<dbReference type="RefSeq" id="WP_184876682.1">
    <property type="nucleotide sequence ID" value="NZ_BOOV01000021.1"/>
</dbReference>
<dbReference type="Proteomes" id="UP000542210">
    <property type="component" value="Unassembled WGS sequence"/>
</dbReference>
<accession>A0A7W7D5D6</accession>
<proteinExistence type="predicted"/>
<dbReference type="AlphaFoldDB" id="A0A7W7D5D6"/>
<protein>
    <submittedName>
        <fullName evidence="1">Uncharacterized protein</fullName>
    </submittedName>
</protein>